<feature type="transmembrane region" description="Helical" evidence="7">
    <location>
        <begin position="233"/>
        <end position="255"/>
    </location>
</feature>
<dbReference type="PANTHER" id="PTHR33406">
    <property type="entry name" value="MEMBRANE PROTEIN MJ1562-RELATED"/>
    <property type="match status" value="1"/>
</dbReference>
<feature type="transmembrane region" description="Helical" evidence="7">
    <location>
        <begin position="573"/>
        <end position="593"/>
    </location>
</feature>
<dbReference type="Proteomes" id="UP000392064">
    <property type="component" value="Chromosome"/>
</dbReference>
<dbReference type="AlphaFoldDB" id="A0A5Q2MLG9"/>
<feature type="transmembrane region" description="Helical" evidence="7">
    <location>
        <begin position="367"/>
        <end position="386"/>
    </location>
</feature>
<dbReference type="EMBL" id="CP045737">
    <property type="protein sequence ID" value="QGG40820.1"/>
    <property type="molecule type" value="Genomic_DNA"/>
</dbReference>
<feature type="transmembrane region" description="Helical" evidence="7">
    <location>
        <begin position="309"/>
        <end position="332"/>
    </location>
</feature>
<accession>A0A5Q2MLG9</accession>
<evidence type="ECO:0000256" key="1">
    <source>
        <dbReference type="ARBA" id="ARBA00004651"/>
    </source>
</evidence>
<comment type="similarity">
    <text evidence="2">Belongs to the resistance-nodulation-cell division (RND) (TC 2.A.6) family. MmpL subfamily.</text>
</comment>
<keyword evidence="6 7" id="KW-0472">Membrane</keyword>
<comment type="subcellular location">
    <subcellularLocation>
        <location evidence="1">Cell membrane</location>
        <topology evidence="1">Multi-pass membrane protein</topology>
    </subcellularLocation>
</comment>
<dbReference type="InterPro" id="IPR004869">
    <property type="entry name" value="MMPL_dom"/>
</dbReference>
<feature type="transmembrane region" description="Helical" evidence="7">
    <location>
        <begin position="614"/>
        <end position="642"/>
    </location>
</feature>
<feature type="transmembrane region" description="Helical" evidence="7">
    <location>
        <begin position="540"/>
        <end position="561"/>
    </location>
</feature>
<keyword evidence="3" id="KW-1003">Cell membrane</keyword>
<dbReference type="PANTHER" id="PTHR33406:SF6">
    <property type="entry name" value="MEMBRANE PROTEIN YDGH-RELATED"/>
    <property type="match status" value="1"/>
</dbReference>
<organism evidence="9 10">
    <name type="scientific">Aeromicrobium yanjiei</name>
    <dbReference type="NCBI Taxonomy" id="2662028"/>
    <lineage>
        <taxon>Bacteria</taxon>
        <taxon>Bacillati</taxon>
        <taxon>Actinomycetota</taxon>
        <taxon>Actinomycetes</taxon>
        <taxon>Propionibacteriales</taxon>
        <taxon>Nocardioidaceae</taxon>
        <taxon>Aeromicrobium</taxon>
    </lineage>
</organism>
<gene>
    <name evidence="9" type="ORF">GEV26_05290</name>
</gene>
<feature type="transmembrane region" description="Helical" evidence="7">
    <location>
        <begin position="276"/>
        <end position="297"/>
    </location>
</feature>
<dbReference type="GO" id="GO:0005886">
    <property type="term" value="C:plasma membrane"/>
    <property type="evidence" value="ECO:0007669"/>
    <property type="project" value="UniProtKB-SubCell"/>
</dbReference>
<dbReference type="InterPro" id="IPR050545">
    <property type="entry name" value="Mycobact_MmpL"/>
</dbReference>
<dbReference type="SUPFAM" id="SSF82866">
    <property type="entry name" value="Multidrug efflux transporter AcrB transmembrane domain"/>
    <property type="match status" value="2"/>
</dbReference>
<keyword evidence="5 7" id="KW-1133">Transmembrane helix</keyword>
<dbReference type="KEGG" id="aef:GEV26_05290"/>
<feature type="transmembrane region" description="Helical" evidence="7">
    <location>
        <begin position="516"/>
        <end position="533"/>
    </location>
</feature>
<evidence type="ECO:0000256" key="6">
    <source>
        <dbReference type="ARBA" id="ARBA00023136"/>
    </source>
</evidence>
<proteinExistence type="inferred from homology"/>
<keyword evidence="4 7" id="KW-0812">Transmembrane</keyword>
<feature type="transmembrane region" description="Helical" evidence="7">
    <location>
        <begin position="198"/>
        <end position="221"/>
    </location>
</feature>
<sequence length="706" mass="73915">MNRSIAGWVTHRWAKWVVMALGLLTIFVLASLGAKLTSVQDNDAASWLPGDAESTKVIERSKAFSDPNDIPGVVLYVRDSGITPADVAKAKADAAQIKGVDSVTEVTGPIPADDGKALQVLATVRMSSDGWEDLPDRVDDIRAIADRDAGGLDVRIAGPAALGADQAESFAGIDGILLLAAVAIVFIILLVTYRSLQLAILFLLCGVGAVFSAQGLVYLLAKHADLTVNAQSAGILSVLVLGAGVDYALLLVARYREELHHYEDRHEAMAHALHRAAPAILASGATVIIGLLCLLFAQMNSTSSLGPVGAVGIACALLVMMLLLPALLVILGRWIFWPFVPRFGDPVKSETGIWARVGRQIAKAPRAVWVTTTLILVALSFGVVQLDANGLTNEQQFTKEQPSVLAERELAKHFPGGAGSPVAVIAEGSSADAVKDALSGVEGIDASSVQVKSPAGSPVAYLEGTLTSAPDSADAFATVDRARDAVHDVAGADALVGGNTAVNKDIQAASSADNRLIIPIVLVVVLLILAALLRSIAAPLILLVTVVVSFAAAMGISALTFRHVFGFEGTDSSFPLFAFVFLVALGIDYNIFLMTRVREEALKHGTRRGALIGLAATGGVITSAGFVLAGTFTALATLPVVFLAELGFAVAVGVLLDTIIVRSVLVTALNLDFGRHIWWPSALGRTDGQAHEEVDRTSTPREAART</sequence>
<protein>
    <submittedName>
        <fullName evidence="9">MMPL family transporter</fullName>
    </submittedName>
</protein>
<evidence type="ECO:0000259" key="8">
    <source>
        <dbReference type="PROSITE" id="PS50156"/>
    </source>
</evidence>
<name>A0A5Q2MLG9_9ACTN</name>
<evidence type="ECO:0000313" key="9">
    <source>
        <dbReference type="EMBL" id="QGG40820.1"/>
    </source>
</evidence>
<dbReference type="Gene3D" id="1.20.1640.10">
    <property type="entry name" value="Multidrug efflux transporter AcrB transmembrane domain"/>
    <property type="match status" value="2"/>
</dbReference>
<reference evidence="9 10" key="1">
    <citation type="submission" date="2019-11" db="EMBL/GenBank/DDBJ databases">
        <authorList>
            <person name="Li J."/>
        </authorList>
    </citation>
    <scope>NUCLEOTIDE SEQUENCE [LARGE SCALE GENOMIC DNA]</scope>
    <source>
        <strain evidence="9 10">MF47</strain>
    </source>
</reference>
<evidence type="ECO:0000256" key="5">
    <source>
        <dbReference type="ARBA" id="ARBA00022989"/>
    </source>
</evidence>
<dbReference type="Pfam" id="PF03176">
    <property type="entry name" value="MMPL"/>
    <property type="match status" value="2"/>
</dbReference>
<evidence type="ECO:0000256" key="2">
    <source>
        <dbReference type="ARBA" id="ARBA00010157"/>
    </source>
</evidence>
<evidence type="ECO:0000313" key="10">
    <source>
        <dbReference type="Proteomes" id="UP000392064"/>
    </source>
</evidence>
<dbReference type="RefSeq" id="WP_153652091.1">
    <property type="nucleotide sequence ID" value="NZ_CP045737.1"/>
</dbReference>
<keyword evidence="10" id="KW-1185">Reference proteome</keyword>
<feature type="transmembrane region" description="Helical" evidence="7">
    <location>
        <begin position="648"/>
        <end position="671"/>
    </location>
</feature>
<feature type="domain" description="SSD" evidence="8">
    <location>
        <begin position="198"/>
        <end position="330"/>
    </location>
</feature>
<evidence type="ECO:0000256" key="3">
    <source>
        <dbReference type="ARBA" id="ARBA00022475"/>
    </source>
</evidence>
<dbReference type="InterPro" id="IPR000731">
    <property type="entry name" value="SSD"/>
</dbReference>
<dbReference type="PROSITE" id="PS50156">
    <property type="entry name" value="SSD"/>
    <property type="match status" value="1"/>
</dbReference>
<evidence type="ECO:0000256" key="4">
    <source>
        <dbReference type="ARBA" id="ARBA00022692"/>
    </source>
</evidence>
<evidence type="ECO:0000256" key="7">
    <source>
        <dbReference type="SAM" id="Phobius"/>
    </source>
</evidence>
<feature type="transmembrane region" description="Helical" evidence="7">
    <location>
        <begin position="170"/>
        <end position="191"/>
    </location>
</feature>